<dbReference type="EMBL" id="GL732530">
    <property type="protein sequence ID" value="EFX86256.1"/>
    <property type="molecule type" value="Genomic_DNA"/>
</dbReference>
<accession>E9G2I3</accession>
<dbReference type="InParanoid" id="E9G2I3"/>
<gene>
    <name evidence="1" type="ORF">DAPPUDRAFT_237009</name>
</gene>
<dbReference type="AlphaFoldDB" id="E9G2I3"/>
<proteinExistence type="predicted"/>
<keyword evidence="2" id="KW-1185">Reference proteome</keyword>
<organism evidence="1 2">
    <name type="scientific">Daphnia pulex</name>
    <name type="common">Water flea</name>
    <dbReference type="NCBI Taxonomy" id="6669"/>
    <lineage>
        <taxon>Eukaryota</taxon>
        <taxon>Metazoa</taxon>
        <taxon>Ecdysozoa</taxon>
        <taxon>Arthropoda</taxon>
        <taxon>Crustacea</taxon>
        <taxon>Branchiopoda</taxon>
        <taxon>Diplostraca</taxon>
        <taxon>Cladocera</taxon>
        <taxon>Anomopoda</taxon>
        <taxon>Daphniidae</taxon>
        <taxon>Daphnia</taxon>
    </lineage>
</organism>
<dbReference type="HOGENOM" id="CLU_2760400_0_0_1"/>
<dbReference type="Proteomes" id="UP000000305">
    <property type="component" value="Unassembled WGS sequence"/>
</dbReference>
<protein>
    <submittedName>
        <fullName evidence="1">Uncharacterized protein</fullName>
    </submittedName>
</protein>
<evidence type="ECO:0000313" key="1">
    <source>
        <dbReference type="EMBL" id="EFX86256.1"/>
    </source>
</evidence>
<dbReference type="KEGG" id="dpx:DAPPUDRAFT_237009"/>
<name>E9G2I3_DAPPU</name>
<reference evidence="1 2" key="1">
    <citation type="journal article" date="2011" name="Science">
        <title>The ecoresponsive genome of Daphnia pulex.</title>
        <authorList>
            <person name="Colbourne J.K."/>
            <person name="Pfrender M.E."/>
            <person name="Gilbert D."/>
            <person name="Thomas W.K."/>
            <person name="Tucker A."/>
            <person name="Oakley T.H."/>
            <person name="Tokishita S."/>
            <person name="Aerts A."/>
            <person name="Arnold G.J."/>
            <person name="Basu M.K."/>
            <person name="Bauer D.J."/>
            <person name="Caceres C.E."/>
            <person name="Carmel L."/>
            <person name="Casola C."/>
            <person name="Choi J.H."/>
            <person name="Detter J.C."/>
            <person name="Dong Q."/>
            <person name="Dusheyko S."/>
            <person name="Eads B.D."/>
            <person name="Frohlich T."/>
            <person name="Geiler-Samerotte K.A."/>
            <person name="Gerlach D."/>
            <person name="Hatcher P."/>
            <person name="Jogdeo S."/>
            <person name="Krijgsveld J."/>
            <person name="Kriventseva E.V."/>
            <person name="Kultz D."/>
            <person name="Laforsch C."/>
            <person name="Lindquist E."/>
            <person name="Lopez J."/>
            <person name="Manak J.R."/>
            <person name="Muller J."/>
            <person name="Pangilinan J."/>
            <person name="Patwardhan R.P."/>
            <person name="Pitluck S."/>
            <person name="Pritham E.J."/>
            <person name="Rechtsteiner A."/>
            <person name="Rho M."/>
            <person name="Rogozin I.B."/>
            <person name="Sakarya O."/>
            <person name="Salamov A."/>
            <person name="Schaack S."/>
            <person name="Shapiro H."/>
            <person name="Shiga Y."/>
            <person name="Skalitzky C."/>
            <person name="Smith Z."/>
            <person name="Souvorov A."/>
            <person name="Sung W."/>
            <person name="Tang Z."/>
            <person name="Tsuchiya D."/>
            <person name="Tu H."/>
            <person name="Vos H."/>
            <person name="Wang M."/>
            <person name="Wolf Y.I."/>
            <person name="Yamagata H."/>
            <person name="Yamada T."/>
            <person name="Ye Y."/>
            <person name="Shaw J.R."/>
            <person name="Andrews J."/>
            <person name="Crease T.J."/>
            <person name="Tang H."/>
            <person name="Lucas S.M."/>
            <person name="Robertson H.M."/>
            <person name="Bork P."/>
            <person name="Koonin E.V."/>
            <person name="Zdobnov E.M."/>
            <person name="Grigoriev I.V."/>
            <person name="Lynch M."/>
            <person name="Boore J.L."/>
        </authorList>
    </citation>
    <scope>NUCLEOTIDE SEQUENCE [LARGE SCALE GENOMIC DNA]</scope>
</reference>
<sequence length="70" mass="7962">MYGKRSEKRENGSINTVGSTISWANPRMKMELCVYWTLNAVRESQQLAFLAALAVGMIIRNQGCAQLWLR</sequence>
<evidence type="ECO:0000313" key="2">
    <source>
        <dbReference type="Proteomes" id="UP000000305"/>
    </source>
</evidence>